<dbReference type="PANTHER" id="PTHR43004:SF19">
    <property type="entry name" value="BINDING MONOOXYGENASE, PUTATIVE (JCVI)-RELATED"/>
    <property type="match status" value="1"/>
</dbReference>
<dbReference type="Proteomes" id="UP001304298">
    <property type="component" value="Unassembled WGS sequence"/>
</dbReference>
<dbReference type="InterPro" id="IPR036188">
    <property type="entry name" value="FAD/NAD-bd_sf"/>
</dbReference>
<keyword evidence="3" id="KW-0274">FAD</keyword>
<protein>
    <submittedName>
        <fullName evidence="5">FAD-dependent oxidoreductase</fullName>
    </submittedName>
</protein>
<dbReference type="Gene3D" id="3.40.30.120">
    <property type="match status" value="1"/>
</dbReference>
<dbReference type="EMBL" id="JAYFSI010000002">
    <property type="protein sequence ID" value="MEA5360571.1"/>
    <property type="molecule type" value="Genomic_DNA"/>
</dbReference>
<evidence type="ECO:0000313" key="6">
    <source>
        <dbReference type="Proteomes" id="UP001304298"/>
    </source>
</evidence>
<dbReference type="InterPro" id="IPR002938">
    <property type="entry name" value="FAD-bd"/>
</dbReference>
<dbReference type="PANTHER" id="PTHR43004">
    <property type="entry name" value="TRK SYSTEM POTASSIUM UPTAKE PROTEIN"/>
    <property type="match status" value="1"/>
</dbReference>
<organism evidence="5 6">
    <name type="scientific">Amycolatopsis heterodermiae</name>
    <dbReference type="NCBI Taxonomy" id="3110235"/>
    <lineage>
        <taxon>Bacteria</taxon>
        <taxon>Bacillati</taxon>
        <taxon>Actinomycetota</taxon>
        <taxon>Actinomycetes</taxon>
        <taxon>Pseudonocardiales</taxon>
        <taxon>Pseudonocardiaceae</taxon>
        <taxon>Amycolatopsis</taxon>
    </lineage>
</organism>
<keyword evidence="6" id="KW-1185">Reference proteome</keyword>
<accession>A0ABU5R2Y2</accession>
<evidence type="ECO:0000259" key="4">
    <source>
        <dbReference type="Pfam" id="PF01494"/>
    </source>
</evidence>
<comment type="cofactor">
    <cofactor evidence="1">
        <name>FAD</name>
        <dbReference type="ChEBI" id="CHEBI:57692"/>
    </cofactor>
</comment>
<dbReference type="InterPro" id="IPR050641">
    <property type="entry name" value="RIFMO-like"/>
</dbReference>
<evidence type="ECO:0000256" key="2">
    <source>
        <dbReference type="ARBA" id="ARBA00022630"/>
    </source>
</evidence>
<evidence type="ECO:0000313" key="5">
    <source>
        <dbReference type="EMBL" id="MEA5360571.1"/>
    </source>
</evidence>
<evidence type="ECO:0000256" key="1">
    <source>
        <dbReference type="ARBA" id="ARBA00001974"/>
    </source>
</evidence>
<dbReference type="Gene3D" id="3.50.50.60">
    <property type="entry name" value="FAD/NAD(P)-binding domain"/>
    <property type="match status" value="1"/>
</dbReference>
<reference evidence="5 6" key="1">
    <citation type="submission" date="2023-12" db="EMBL/GenBank/DDBJ databases">
        <title>Amycolatopsis sp. V23-08.</title>
        <authorList>
            <person name="Somphong A."/>
        </authorList>
    </citation>
    <scope>NUCLEOTIDE SEQUENCE [LARGE SCALE GENOMIC DNA]</scope>
    <source>
        <strain evidence="5 6">V23-08</strain>
    </source>
</reference>
<dbReference type="SUPFAM" id="SSF51905">
    <property type="entry name" value="FAD/NAD(P)-binding domain"/>
    <property type="match status" value="1"/>
</dbReference>
<dbReference type="RefSeq" id="WP_323326827.1">
    <property type="nucleotide sequence ID" value="NZ_JAYFSI010000002.1"/>
</dbReference>
<dbReference type="Pfam" id="PF01494">
    <property type="entry name" value="FAD_binding_3"/>
    <property type="match status" value="1"/>
</dbReference>
<sequence length="516" mass="55720">MDQERPVLVVGAGPTGLTAAMELARHGVPVRIVDRAPAPSTTSKALAVQARTLELLRPRGVGDEMLRRGQRASGTAIYGRGRKLATVELDRVPGRFNHILLLPQSETEELLARQVQAYGVDVERGIELLSFDHDAHGVRAVLKDRDGGHETVHAAYLIGADGAHSGVRHGLGLPFKGRALAQRYLLADLHLDGDVPEDQLSIFLARDGFVAVFPMTAGRFRFMATDPGPGADDDVPELAALQDIWDHVTPLPARLHDPHWRSRFRINSRHVPALRAGRVFLGGDAAHVHSPAGGQGMNTGIQDMINLAWKLALVHRGLAAPALLDTYQADRVPVITKLVRATETATRVWNSTNPVVHRMVTTMAPLALGRDFVQDKATAVLGETTANYRRSPIAARAGRLGALRAGDRVPDVDVVVNGETRRLYDLLDLTKLTVFTTGPAVDVLLPWHRVFAQHHGRIATAQPGLLGGDARVAAALTAKPGVLAIRPDGYLAAAGTDPASLVSWFSKWFPVNGENR</sequence>
<dbReference type="Gene3D" id="3.30.70.2450">
    <property type="match status" value="1"/>
</dbReference>
<evidence type="ECO:0000256" key="3">
    <source>
        <dbReference type="ARBA" id="ARBA00022827"/>
    </source>
</evidence>
<dbReference type="PRINTS" id="PR00420">
    <property type="entry name" value="RNGMNOXGNASE"/>
</dbReference>
<name>A0ABU5R2Y2_9PSEU</name>
<feature type="domain" description="FAD-binding" evidence="4">
    <location>
        <begin position="6"/>
        <end position="341"/>
    </location>
</feature>
<proteinExistence type="predicted"/>
<comment type="caution">
    <text evidence="5">The sequence shown here is derived from an EMBL/GenBank/DDBJ whole genome shotgun (WGS) entry which is preliminary data.</text>
</comment>
<gene>
    <name evidence="5" type="ORF">VA596_13570</name>
</gene>
<keyword evidence="2" id="KW-0285">Flavoprotein</keyword>